<protein>
    <submittedName>
        <fullName evidence="2">Uncharacterized protein</fullName>
    </submittedName>
</protein>
<keyword evidence="3" id="KW-1185">Reference proteome</keyword>
<evidence type="ECO:0000313" key="2">
    <source>
        <dbReference type="EMBL" id="KAK7833923.1"/>
    </source>
</evidence>
<gene>
    <name evidence="2" type="ORF">U0070_004904</name>
</gene>
<dbReference type="PANTHER" id="PTHR36289">
    <property type="entry name" value="CHROMOSOME 12 OPEN READING FRAME 60"/>
    <property type="match status" value="1"/>
</dbReference>
<proteinExistence type="predicted"/>
<name>A0AAW0K4U3_MYOGA</name>
<dbReference type="AlphaFoldDB" id="A0AAW0K4U3"/>
<reference evidence="2 3" key="1">
    <citation type="journal article" date="2023" name="bioRxiv">
        <title>Conserved and derived expression patterns and positive selection on dental genes reveal complex evolutionary context of ever-growing rodent molars.</title>
        <authorList>
            <person name="Calamari Z.T."/>
            <person name="Song A."/>
            <person name="Cohen E."/>
            <person name="Akter M."/>
            <person name="Roy R.D."/>
            <person name="Hallikas O."/>
            <person name="Christensen M.M."/>
            <person name="Li P."/>
            <person name="Marangoni P."/>
            <person name="Jernvall J."/>
            <person name="Klein O.D."/>
        </authorList>
    </citation>
    <scope>NUCLEOTIDE SEQUENCE [LARGE SCALE GENOMIC DNA]</scope>
    <source>
        <strain evidence="2">V071</strain>
    </source>
</reference>
<organism evidence="2 3">
    <name type="scientific">Myodes glareolus</name>
    <name type="common">Bank vole</name>
    <name type="synonym">Clethrionomys glareolus</name>
    <dbReference type="NCBI Taxonomy" id="447135"/>
    <lineage>
        <taxon>Eukaryota</taxon>
        <taxon>Metazoa</taxon>
        <taxon>Chordata</taxon>
        <taxon>Craniata</taxon>
        <taxon>Vertebrata</taxon>
        <taxon>Euteleostomi</taxon>
        <taxon>Mammalia</taxon>
        <taxon>Eutheria</taxon>
        <taxon>Euarchontoglires</taxon>
        <taxon>Glires</taxon>
        <taxon>Rodentia</taxon>
        <taxon>Myomorpha</taxon>
        <taxon>Muroidea</taxon>
        <taxon>Cricetidae</taxon>
        <taxon>Arvicolinae</taxon>
        <taxon>Myodes</taxon>
    </lineage>
</organism>
<sequence length="252" mass="28193">MSAESEKDKERLSQAAKIFFFHIRDLASFINKFVELFNLTMKTRVLPVDLKEDCCIKDFFEQMITNFKEMQLMVEAKHKQGQKRPLCSTVATAVTSAVEKCVNVSPHHTVREMLRNIQVPAAASVLSSSLVLGSLELSFSNLMQFPIMGLRLCDFYREETKEQSGATTSEKITSATTSEKITSPEHPKATPEDALKKLQDALGTEDAHKPEETAADELEQLIQTMELTLQVLQKAIETMEGGISTFREAGTK</sequence>
<evidence type="ECO:0000256" key="1">
    <source>
        <dbReference type="SAM" id="MobiDB-lite"/>
    </source>
</evidence>
<dbReference type="InterPro" id="IPR027895">
    <property type="entry name" value="DUF4533"/>
</dbReference>
<accession>A0AAW0K4U3</accession>
<feature type="region of interest" description="Disordered" evidence="1">
    <location>
        <begin position="163"/>
        <end position="192"/>
    </location>
</feature>
<comment type="caution">
    <text evidence="2">The sequence shown here is derived from an EMBL/GenBank/DDBJ whole genome shotgun (WGS) entry which is preliminary data.</text>
</comment>
<dbReference type="Pfam" id="PF15047">
    <property type="entry name" value="DUF4533"/>
    <property type="match status" value="1"/>
</dbReference>
<dbReference type="EMBL" id="JBBHLL010000005">
    <property type="protein sequence ID" value="KAK7833923.1"/>
    <property type="molecule type" value="Genomic_DNA"/>
</dbReference>
<feature type="compositionally biased region" description="Basic and acidic residues" evidence="1">
    <location>
        <begin position="182"/>
        <end position="192"/>
    </location>
</feature>
<evidence type="ECO:0000313" key="3">
    <source>
        <dbReference type="Proteomes" id="UP001488838"/>
    </source>
</evidence>
<dbReference type="Proteomes" id="UP001488838">
    <property type="component" value="Unassembled WGS sequence"/>
</dbReference>
<feature type="compositionally biased region" description="Polar residues" evidence="1">
    <location>
        <begin position="163"/>
        <end position="181"/>
    </location>
</feature>
<dbReference type="PANTHER" id="PTHR36289:SF1">
    <property type="entry name" value="CHROMOSOME 12 OPEN READING FRAME 60"/>
    <property type="match status" value="1"/>
</dbReference>